<sequence length="385" mass="45197">MRPKAHSYSYALKVVTVVLLCVSCKKNIEKEVSVTHEGAYTIKLDKDVSEYAEIKKFEIQDIIQLETNAESLLGKISKVQQIEGQWYIHSMSKLFVFNANGEFIHTIGEIGNGPGEISEVTNFWFDSGQQQIIVLDNNGRKIVSFNLNGEFQKEIRINSFPQGIAKFNNEFLLFLNRSASDFELNESYDVASMDENGIVKRTYFPSTPEYKTWYLPNMIFYEFDGKVNYFDYWRNQIYTWTEDEFIPYLKIDFGDSNFPYEFTKSAEGYDEKKRDYRFIHMGLVESENYLYFDIYDKGELAYFFYDKQNNELNFLNKDRYNPENLFIQPIATLSNDRFVSTIEPEHVKVLREHKRLTNPLLIDLADAMDKYDNPSLLVFTVKLSD</sequence>
<dbReference type="OrthoDB" id="818536at2"/>
<name>A0A1I6YYY4_9BACT</name>
<organism evidence="1 2">
    <name type="scientific">Algoriphagus locisalis</name>
    <dbReference type="NCBI Taxonomy" id="305507"/>
    <lineage>
        <taxon>Bacteria</taxon>
        <taxon>Pseudomonadati</taxon>
        <taxon>Bacteroidota</taxon>
        <taxon>Cytophagia</taxon>
        <taxon>Cytophagales</taxon>
        <taxon>Cyclobacteriaceae</taxon>
        <taxon>Algoriphagus</taxon>
    </lineage>
</organism>
<evidence type="ECO:0000313" key="2">
    <source>
        <dbReference type="Proteomes" id="UP000199673"/>
    </source>
</evidence>
<protein>
    <recommendedName>
        <fullName evidence="3">6-bladed beta-propeller protein</fullName>
    </recommendedName>
</protein>
<dbReference type="STRING" id="305507.SAMN04489724_1317"/>
<reference evidence="2" key="1">
    <citation type="submission" date="2016-10" db="EMBL/GenBank/DDBJ databases">
        <authorList>
            <person name="Varghese N."/>
            <person name="Submissions S."/>
        </authorList>
    </citation>
    <scope>NUCLEOTIDE SEQUENCE [LARGE SCALE GENOMIC DNA]</scope>
    <source>
        <strain evidence="2">DSM 23445</strain>
    </source>
</reference>
<gene>
    <name evidence="1" type="ORF">SAMN04489724_1317</name>
</gene>
<proteinExistence type="predicted"/>
<dbReference type="Gene3D" id="2.120.10.30">
    <property type="entry name" value="TolB, C-terminal domain"/>
    <property type="match status" value="1"/>
</dbReference>
<dbReference type="SUPFAM" id="SSF63825">
    <property type="entry name" value="YWTD domain"/>
    <property type="match status" value="1"/>
</dbReference>
<evidence type="ECO:0000313" key="1">
    <source>
        <dbReference type="EMBL" id="SFT55654.1"/>
    </source>
</evidence>
<evidence type="ECO:0008006" key="3">
    <source>
        <dbReference type="Google" id="ProtNLM"/>
    </source>
</evidence>
<dbReference type="RefSeq" id="WP_091691839.1">
    <property type="nucleotide sequence ID" value="NZ_FPBF01000001.1"/>
</dbReference>
<dbReference type="Proteomes" id="UP000199673">
    <property type="component" value="Unassembled WGS sequence"/>
</dbReference>
<dbReference type="InterPro" id="IPR011042">
    <property type="entry name" value="6-blade_b-propeller_TolB-like"/>
</dbReference>
<accession>A0A1I6YYY4</accession>
<dbReference type="Pfam" id="PF17170">
    <property type="entry name" value="DUF5128"/>
    <property type="match status" value="1"/>
</dbReference>
<dbReference type="AlphaFoldDB" id="A0A1I6YYY4"/>
<keyword evidence="2" id="KW-1185">Reference proteome</keyword>
<dbReference type="EMBL" id="FPBF01000001">
    <property type="protein sequence ID" value="SFT55654.1"/>
    <property type="molecule type" value="Genomic_DNA"/>
</dbReference>